<evidence type="ECO:0000256" key="2">
    <source>
        <dbReference type="ARBA" id="ARBA00012948"/>
    </source>
</evidence>
<dbReference type="Pfam" id="PF00106">
    <property type="entry name" value="adh_short"/>
    <property type="match status" value="1"/>
</dbReference>
<keyword evidence="5" id="KW-1185">Reference proteome</keyword>
<dbReference type="InterPro" id="IPR002347">
    <property type="entry name" value="SDR_fam"/>
</dbReference>
<sequence>MSDSLSGKVASVIGSTSGIGRGIAYCLASKGCSVILTGLSDETLVPNLLEEFTGSYKGNFQFLPSDFLEAEKVESFCVS</sequence>
<evidence type="ECO:0000313" key="4">
    <source>
        <dbReference type="EMBL" id="KAK0066570.1"/>
    </source>
</evidence>
<evidence type="ECO:0000256" key="1">
    <source>
        <dbReference type="ARBA" id="ARBA00006484"/>
    </source>
</evidence>
<accession>A0AAD8C6Z7</accession>
<dbReference type="SUPFAM" id="SSF51735">
    <property type="entry name" value="NAD(P)-binding Rossmann-fold domains"/>
    <property type="match status" value="1"/>
</dbReference>
<dbReference type="InterPro" id="IPR050259">
    <property type="entry name" value="SDR"/>
</dbReference>
<dbReference type="PANTHER" id="PTHR42879">
    <property type="entry name" value="3-OXOACYL-(ACYL-CARRIER-PROTEIN) REDUCTASE"/>
    <property type="match status" value="1"/>
</dbReference>
<dbReference type="Proteomes" id="UP001233172">
    <property type="component" value="Unassembled WGS sequence"/>
</dbReference>
<dbReference type="PANTHER" id="PTHR42879:SF2">
    <property type="entry name" value="3-OXOACYL-[ACYL-CARRIER-PROTEIN] REDUCTASE FABG"/>
    <property type="match status" value="1"/>
</dbReference>
<gene>
    <name evidence="4" type="ORF">Bpfe_004002</name>
</gene>
<dbReference type="InterPro" id="IPR036291">
    <property type="entry name" value="NAD(P)-bd_dom_sf"/>
</dbReference>
<organism evidence="4 5">
    <name type="scientific">Biomphalaria pfeifferi</name>
    <name type="common">Bloodfluke planorb</name>
    <name type="synonym">Freshwater snail</name>
    <dbReference type="NCBI Taxonomy" id="112525"/>
    <lineage>
        <taxon>Eukaryota</taxon>
        <taxon>Metazoa</taxon>
        <taxon>Spiralia</taxon>
        <taxon>Lophotrochozoa</taxon>
        <taxon>Mollusca</taxon>
        <taxon>Gastropoda</taxon>
        <taxon>Heterobranchia</taxon>
        <taxon>Euthyneura</taxon>
        <taxon>Panpulmonata</taxon>
        <taxon>Hygrophila</taxon>
        <taxon>Lymnaeoidea</taxon>
        <taxon>Planorbidae</taxon>
        <taxon>Biomphalaria</taxon>
    </lineage>
</organism>
<comment type="similarity">
    <text evidence="1">Belongs to the short-chain dehydrogenases/reductases (SDR) family.</text>
</comment>
<reference evidence="4" key="1">
    <citation type="journal article" date="2023" name="PLoS Negl. Trop. Dis.">
        <title>A genome sequence for Biomphalaria pfeifferi, the major vector snail for the human-infecting parasite Schistosoma mansoni.</title>
        <authorList>
            <person name="Bu L."/>
            <person name="Lu L."/>
            <person name="Laidemitt M.R."/>
            <person name="Zhang S.M."/>
            <person name="Mutuku M."/>
            <person name="Mkoji G."/>
            <person name="Steinauer M."/>
            <person name="Loker E.S."/>
        </authorList>
    </citation>
    <scope>NUCLEOTIDE SEQUENCE</scope>
    <source>
        <strain evidence="4">KasaAsao</strain>
    </source>
</reference>
<comment type="caution">
    <text evidence="4">The sequence shown here is derived from an EMBL/GenBank/DDBJ whole genome shotgun (WGS) entry which is preliminary data.</text>
</comment>
<protein>
    <recommendedName>
        <fullName evidence="2">3-oxoacyl-[acyl-carrier-protein] reductase</fullName>
        <ecNumber evidence="2">1.1.1.100</ecNumber>
    </recommendedName>
</protein>
<reference evidence="4" key="2">
    <citation type="submission" date="2023-04" db="EMBL/GenBank/DDBJ databases">
        <authorList>
            <person name="Bu L."/>
            <person name="Lu L."/>
            <person name="Laidemitt M.R."/>
            <person name="Zhang S.M."/>
            <person name="Mutuku M."/>
            <person name="Mkoji G."/>
            <person name="Steinauer M."/>
            <person name="Loker E.S."/>
        </authorList>
    </citation>
    <scope>NUCLEOTIDE SEQUENCE</scope>
    <source>
        <strain evidence="4">KasaAsao</strain>
        <tissue evidence="4">Whole Snail</tissue>
    </source>
</reference>
<dbReference type="EMBL" id="JASAOG010000010">
    <property type="protein sequence ID" value="KAK0066570.1"/>
    <property type="molecule type" value="Genomic_DNA"/>
</dbReference>
<evidence type="ECO:0000313" key="5">
    <source>
        <dbReference type="Proteomes" id="UP001233172"/>
    </source>
</evidence>
<dbReference type="GO" id="GO:0004316">
    <property type="term" value="F:3-oxoacyl-[acyl-carrier-protein] reductase (NADPH) activity"/>
    <property type="evidence" value="ECO:0007669"/>
    <property type="project" value="UniProtKB-EC"/>
</dbReference>
<dbReference type="EC" id="1.1.1.100" evidence="2"/>
<dbReference type="AlphaFoldDB" id="A0AAD8C6Z7"/>
<name>A0AAD8C6Z7_BIOPF</name>
<comment type="catalytic activity">
    <reaction evidence="3">
        <text>a (3R)-hydroxyacyl-[ACP] + NADP(+) = a 3-oxoacyl-[ACP] + NADPH + H(+)</text>
        <dbReference type="Rhea" id="RHEA:17397"/>
        <dbReference type="Rhea" id="RHEA-COMP:9916"/>
        <dbReference type="Rhea" id="RHEA-COMP:9945"/>
        <dbReference type="ChEBI" id="CHEBI:15378"/>
        <dbReference type="ChEBI" id="CHEBI:57783"/>
        <dbReference type="ChEBI" id="CHEBI:58349"/>
        <dbReference type="ChEBI" id="CHEBI:78776"/>
        <dbReference type="ChEBI" id="CHEBI:78827"/>
        <dbReference type="EC" id="1.1.1.100"/>
    </reaction>
</comment>
<dbReference type="Gene3D" id="3.40.50.720">
    <property type="entry name" value="NAD(P)-binding Rossmann-like Domain"/>
    <property type="match status" value="1"/>
</dbReference>
<evidence type="ECO:0000256" key="3">
    <source>
        <dbReference type="ARBA" id="ARBA00048508"/>
    </source>
</evidence>
<proteinExistence type="inferred from homology"/>